<organism evidence="1 2">
    <name type="scientific">Eumeta variegata</name>
    <name type="common">Bagworm moth</name>
    <name type="synonym">Eumeta japonica</name>
    <dbReference type="NCBI Taxonomy" id="151549"/>
    <lineage>
        <taxon>Eukaryota</taxon>
        <taxon>Metazoa</taxon>
        <taxon>Ecdysozoa</taxon>
        <taxon>Arthropoda</taxon>
        <taxon>Hexapoda</taxon>
        <taxon>Insecta</taxon>
        <taxon>Pterygota</taxon>
        <taxon>Neoptera</taxon>
        <taxon>Endopterygota</taxon>
        <taxon>Lepidoptera</taxon>
        <taxon>Glossata</taxon>
        <taxon>Ditrysia</taxon>
        <taxon>Tineoidea</taxon>
        <taxon>Psychidae</taxon>
        <taxon>Oiketicinae</taxon>
        <taxon>Eumeta</taxon>
    </lineage>
</organism>
<sequence>MLFKIECRPKLEINGIVGIGMKGGTEIKTQNRTRIKNGTGISLIETGVGIRSATAMESTMEEIDIKSRTVLRIENEIAIGVLIS</sequence>
<accession>A0A4C1WDR0</accession>
<evidence type="ECO:0000313" key="2">
    <source>
        <dbReference type="Proteomes" id="UP000299102"/>
    </source>
</evidence>
<reference evidence="1 2" key="1">
    <citation type="journal article" date="2019" name="Commun. Biol.">
        <title>The bagworm genome reveals a unique fibroin gene that provides high tensile strength.</title>
        <authorList>
            <person name="Kono N."/>
            <person name="Nakamura H."/>
            <person name="Ohtoshi R."/>
            <person name="Tomita M."/>
            <person name="Numata K."/>
            <person name="Arakawa K."/>
        </authorList>
    </citation>
    <scope>NUCLEOTIDE SEQUENCE [LARGE SCALE GENOMIC DNA]</scope>
</reference>
<evidence type="ECO:0000313" key="1">
    <source>
        <dbReference type="EMBL" id="GBP48287.1"/>
    </source>
</evidence>
<dbReference type="AlphaFoldDB" id="A0A4C1WDR0"/>
<gene>
    <name evidence="1" type="ORF">EVAR_43007_1</name>
</gene>
<dbReference type="Proteomes" id="UP000299102">
    <property type="component" value="Unassembled WGS sequence"/>
</dbReference>
<keyword evidence="2" id="KW-1185">Reference proteome</keyword>
<dbReference type="EMBL" id="BGZK01000520">
    <property type="protein sequence ID" value="GBP48287.1"/>
    <property type="molecule type" value="Genomic_DNA"/>
</dbReference>
<proteinExistence type="predicted"/>
<name>A0A4C1WDR0_EUMVA</name>
<comment type="caution">
    <text evidence="1">The sequence shown here is derived from an EMBL/GenBank/DDBJ whole genome shotgun (WGS) entry which is preliminary data.</text>
</comment>
<protein>
    <submittedName>
        <fullName evidence="1">Uncharacterized protein</fullName>
    </submittedName>
</protein>